<evidence type="ECO:0000313" key="2">
    <source>
        <dbReference type="Proteomes" id="UP000248731"/>
    </source>
</evidence>
<accession>A0A2X4T290</accession>
<dbReference type="GO" id="GO:0008736">
    <property type="term" value="F:L-fucose isomerase activity"/>
    <property type="evidence" value="ECO:0007669"/>
    <property type="project" value="UniProtKB-EC"/>
</dbReference>
<dbReference type="Proteomes" id="UP000248731">
    <property type="component" value="Chromosome 1"/>
</dbReference>
<evidence type="ECO:0000313" key="1">
    <source>
        <dbReference type="EMBL" id="SQI21311.1"/>
    </source>
</evidence>
<name>A0A2X4T290_SALER</name>
<dbReference type="AlphaFoldDB" id="A0A2X4T290"/>
<protein>
    <submittedName>
        <fullName evidence="1">L-fucose isomerase</fullName>
        <ecNumber evidence="1">5.3.1.25</ecNumber>
    </submittedName>
</protein>
<dbReference type="EMBL" id="LS483466">
    <property type="protein sequence ID" value="SQI21311.1"/>
    <property type="molecule type" value="Genomic_DNA"/>
</dbReference>
<keyword evidence="1" id="KW-0413">Isomerase</keyword>
<gene>
    <name evidence="1" type="primary">fucI_5</name>
    <name evidence="1" type="ORF">NCTC7307_01086</name>
</gene>
<proteinExistence type="predicted"/>
<keyword evidence="2" id="KW-1185">Reference proteome</keyword>
<organism evidence="1 2">
    <name type="scientific">Salmonella enterica subsp. arizonae</name>
    <dbReference type="NCBI Taxonomy" id="59203"/>
    <lineage>
        <taxon>Bacteria</taxon>
        <taxon>Pseudomonadati</taxon>
        <taxon>Pseudomonadota</taxon>
        <taxon>Gammaproteobacteria</taxon>
        <taxon>Enterobacterales</taxon>
        <taxon>Enterobacteriaceae</taxon>
        <taxon>Salmonella</taxon>
    </lineage>
</organism>
<dbReference type="EC" id="5.3.1.25" evidence="1"/>
<sequence>MKKISLPKIGIRPVIDGRRMAFASRSKSKP</sequence>
<reference evidence="1 2" key="1">
    <citation type="submission" date="2018-06" db="EMBL/GenBank/DDBJ databases">
        <authorList>
            <consortium name="Pathogen Informatics"/>
            <person name="Doyle S."/>
        </authorList>
    </citation>
    <scope>NUCLEOTIDE SEQUENCE [LARGE SCALE GENOMIC DNA]</scope>
    <source>
        <strain evidence="1 2">NCTC7307</strain>
    </source>
</reference>